<dbReference type="STRING" id="62928.azo0426"/>
<dbReference type="PROSITE" id="PS50112">
    <property type="entry name" value="PAS"/>
    <property type="match status" value="1"/>
</dbReference>
<dbReference type="Pfam" id="PF03924">
    <property type="entry name" value="CHASE"/>
    <property type="match status" value="1"/>
</dbReference>
<evidence type="ECO:0000256" key="1">
    <source>
        <dbReference type="ARBA" id="ARBA00004370"/>
    </source>
</evidence>
<feature type="transmembrane region" description="Helical" evidence="5">
    <location>
        <begin position="21"/>
        <end position="39"/>
    </location>
</feature>
<feature type="domain" description="PAS" evidence="6">
    <location>
        <begin position="361"/>
        <end position="416"/>
    </location>
</feature>
<organism evidence="9 10">
    <name type="scientific">Azoarcus sp. (strain BH72)</name>
    <dbReference type="NCBI Taxonomy" id="418699"/>
    <lineage>
        <taxon>Bacteria</taxon>
        <taxon>Pseudomonadati</taxon>
        <taxon>Pseudomonadota</taxon>
        <taxon>Betaproteobacteria</taxon>
        <taxon>Rhodocyclales</taxon>
        <taxon>Zoogloeaceae</taxon>
        <taxon>Azoarcus</taxon>
    </lineage>
</organism>
<evidence type="ECO:0000256" key="5">
    <source>
        <dbReference type="SAM" id="Phobius"/>
    </source>
</evidence>
<evidence type="ECO:0000256" key="3">
    <source>
        <dbReference type="ARBA" id="ARBA00022989"/>
    </source>
</evidence>
<dbReference type="FunFam" id="3.30.70.270:FF:000001">
    <property type="entry name" value="Diguanylate cyclase domain protein"/>
    <property type="match status" value="1"/>
</dbReference>
<dbReference type="InterPro" id="IPR035965">
    <property type="entry name" value="PAS-like_dom_sf"/>
</dbReference>
<protein>
    <submittedName>
        <fullName evidence="9">GGDEF/PAS-domain containing protein</fullName>
    </submittedName>
</protein>
<gene>
    <name evidence="9" type="ordered locus">azo0426</name>
</gene>
<dbReference type="InterPro" id="IPR042240">
    <property type="entry name" value="CHASE_sf"/>
</dbReference>
<dbReference type="EMBL" id="AM406670">
    <property type="protein sequence ID" value="CAL93043.1"/>
    <property type="molecule type" value="Genomic_DNA"/>
</dbReference>
<dbReference type="Pfam" id="PF08448">
    <property type="entry name" value="PAS_4"/>
    <property type="match status" value="1"/>
</dbReference>
<dbReference type="InterPro" id="IPR000160">
    <property type="entry name" value="GGDEF_dom"/>
</dbReference>
<dbReference type="InterPro" id="IPR000014">
    <property type="entry name" value="PAS"/>
</dbReference>
<keyword evidence="3 5" id="KW-1133">Transmembrane helix</keyword>
<accession>A1K2I8</accession>
<dbReference type="SMART" id="SM01079">
    <property type="entry name" value="CHASE"/>
    <property type="match status" value="1"/>
</dbReference>
<feature type="domain" description="CHASE" evidence="7">
    <location>
        <begin position="85"/>
        <end position="217"/>
    </location>
</feature>
<dbReference type="Pfam" id="PF00990">
    <property type="entry name" value="GGDEF"/>
    <property type="match status" value="1"/>
</dbReference>
<dbReference type="HOGENOM" id="CLU_000445_70_59_4"/>
<dbReference type="InterPro" id="IPR052155">
    <property type="entry name" value="Biofilm_reg_signaling"/>
</dbReference>
<dbReference type="SMART" id="SM00267">
    <property type="entry name" value="GGDEF"/>
    <property type="match status" value="1"/>
</dbReference>
<evidence type="ECO:0000313" key="10">
    <source>
        <dbReference type="Proteomes" id="UP000002588"/>
    </source>
</evidence>
<comment type="subcellular location">
    <subcellularLocation>
        <location evidence="1">Membrane</location>
    </subcellularLocation>
</comment>
<evidence type="ECO:0000259" key="7">
    <source>
        <dbReference type="PROSITE" id="PS50839"/>
    </source>
</evidence>
<dbReference type="KEGG" id="azo:azo0426"/>
<evidence type="ECO:0000256" key="4">
    <source>
        <dbReference type="ARBA" id="ARBA00023136"/>
    </source>
</evidence>
<dbReference type="InterPro" id="IPR029787">
    <property type="entry name" value="Nucleotide_cyclase"/>
</dbReference>
<keyword evidence="10" id="KW-1185">Reference proteome</keyword>
<evidence type="ECO:0000259" key="8">
    <source>
        <dbReference type="PROSITE" id="PS50887"/>
    </source>
</evidence>
<evidence type="ECO:0000313" key="9">
    <source>
        <dbReference type="EMBL" id="CAL93043.1"/>
    </source>
</evidence>
<keyword evidence="2 5" id="KW-0812">Transmembrane</keyword>
<dbReference type="NCBIfam" id="TIGR00254">
    <property type="entry name" value="GGDEF"/>
    <property type="match status" value="1"/>
</dbReference>
<dbReference type="Proteomes" id="UP000002588">
    <property type="component" value="Chromosome"/>
</dbReference>
<dbReference type="Gene3D" id="3.30.450.350">
    <property type="entry name" value="CHASE domain"/>
    <property type="match status" value="1"/>
</dbReference>
<feature type="domain" description="GGDEF" evidence="8">
    <location>
        <begin position="503"/>
        <end position="636"/>
    </location>
</feature>
<dbReference type="SUPFAM" id="SSF55073">
    <property type="entry name" value="Nucleotide cyclase"/>
    <property type="match status" value="1"/>
</dbReference>
<dbReference type="NCBIfam" id="TIGR00229">
    <property type="entry name" value="sensory_box"/>
    <property type="match status" value="1"/>
</dbReference>
<proteinExistence type="predicted"/>
<sequence>MSFPPRQPLIGRDASPAARGFLVTIAVVVLVVSIEWAAWRQYRAFEQRQATAEFARIADQATLSLMQQTAHYRNALLALRATWLASERFDPDEFARYVRALSAPQSLPGLRAFAFNRAVEERDRAAYVQRIRREYSAHDPIYNRFDIYPDGIRERYHVVEMIQPPSGNQRSLGYDLGTSDVRRVTVEHALQHGFAATPPIQLQQAPGVLAILILAPLRNVADTTASAADTRDTVAASFLVNEMVNAAISPSLRKQFHLRITDLGATEAAIDTATPLYADNTPPGVDSDPRTVTREESFGGRRWQLRFQPTEPAARPLADTVLFGLLAAGALLAGLVSHLAMQHARRVVRHQALVRLGSDCILELDAGGRVREADNAAQRITGLPPREWEGEPLWRKVAEEDALDVERAVRQCIERREPVVIECRVPDDSGGPPRWISMRLGNHLDHPYLGCLFAQISNIDARKEVEAEVARLAFYDPLTGLPNRRLLEARAELTLAAARRHNGHAAVMVLDLDGFKEINDSAGHAVGDEVLAQLATRLRHVVRDSDTVARLGGDEFVILLGEPAGEAEVRTAAVRISHALTVPLTAAGHNWLVTASVGIALHPDHGDNFADLLGAADTAMYRSKRTGRGLTTVASGRSAGATPRSTY</sequence>
<dbReference type="InterPro" id="IPR013656">
    <property type="entry name" value="PAS_4"/>
</dbReference>
<reference evidence="9 10" key="1">
    <citation type="journal article" date="2006" name="Nat. Biotechnol.">
        <title>Complete genome of the mutualistic, N2-fixing grass endophyte Azoarcus sp. strain BH72.</title>
        <authorList>
            <person name="Krause A."/>
            <person name="Ramakumar A."/>
            <person name="Bartels D."/>
            <person name="Battistoni F."/>
            <person name="Bekel T."/>
            <person name="Boch J."/>
            <person name="Boehm M."/>
            <person name="Friedrich F."/>
            <person name="Hurek T."/>
            <person name="Krause L."/>
            <person name="Linke B."/>
            <person name="McHardy A.C."/>
            <person name="Sarkar A."/>
            <person name="Schneiker S."/>
            <person name="Syed A.A."/>
            <person name="Thauer R."/>
            <person name="Vorhoelter F.-J."/>
            <person name="Weidner S."/>
            <person name="Puehler A."/>
            <person name="Reinhold-Hurek B."/>
            <person name="Kaiser O."/>
            <person name="Goesmann A."/>
        </authorList>
    </citation>
    <scope>NUCLEOTIDE SEQUENCE [LARGE SCALE GENOMIC DNA]</scope>
    <source>
        <strain evidence="9 10">BH72</strain>
    </source>
</reference>
<evidence type="ECO:0000259" key="6">
    <source>
        <dbReference type="PROSITE" id="PS50112"/>
    </source>
</evidence>
<dbReference type="CDD" id="cd00130">
    <property type="entry name" value="PAS"/>
    <property type="match status" value="1"/>
</dbReference>
<dbReference type="RefSeq" id="WP_011764161.1">
    <property type="nucleotide sequence ID" value="NC_008702.1"/>
</dbReference>
<dbReference type="GO" id="GO:0016020">
    <property type="term" value="C:membrane"/>
    <property type="evidence" value="ECO:0007669"/>
    <property type="project" value="UniProtKB-SubCell"/>
</dbReference>
<dbReference type="Gene3D" id="3.30.70.270">
    <property type="match status" value="1"/>
</dbReference>
<dbReference type="SMART" id="SM00091">
    <property type="entry name" value="PAS"/>
    <property type="match status" value="1"/>
</dbReference>
<dbReference type="GO" id="GO:0003824">
    <property type="term" value="F:catalytic activity"/>
    <property type="evidence" value="ECO:0007669"/>
    <property type="project" value="UniProtKB-ARBA"/>
</dbReference>
<dbReference type="eggNOG" id="COG5001">
    <property type="taxonomic scope" value="Bacteria"/>
</dbReference>
<dbReference type="InterPro" id="IPR006189">
    <property type="entry name" value="CHASE_dom"/>
</dbReference>
<dbReference type="AlphaFoldDB" id="A1K2I8"/>
<dbReference type="SUPFAM" id="SSF55785">
    <property type="entry name" value="PYP-like sensor domain (PAS domain)"/>
    <property type="match status" value="1"/>
</dbReference>
<dbReference type="InterPro" id="IPR043128">
    <property type="entry name" value="Rev_trsase/Diguanyl_cyclase"/>
</dbReference>
<dbReference type="PROSITE" id="PS50839">
    <property type="entry name" value="CHASE"/>
    <property type="match status" value="1"/>
</dbReference>
<keyword evidence="4 5" id="KW-0472">Membrane</keyword>
<dbReference type="Gene3D" id="3.30.450.20">
    <property type="entry name" value="PAS domain"/>
    <property type="match status" value="1"/>
</dbReference>
<dbReference type="CDD" id="cd01949">
    <property type="entry name" value="GGDEF"/>
    <property type="match status" value="1"/>
</dbReference>
<dbReference type="GO" id="GO:0007165">
    <property type="term" value="P:signal transduction"/>
    <property type="evidence" value="ECO:0007669"/>
    <property type="project" value="UniProtKB-ARBA"/>
</dbReference>
<dbReference type="PROSITE" id="PS50887">
    <property type="entry name" value="GGDEF"/>
    <property type="match status" value="1"/>
</dbReference>
<name>A1K2I8_AZOSB</name>
<dbReference type="PANTHER" id="PTHR44757:SF2">
    <property type="entry name" value="BIOFILM ARCHITECTURE MAINTENANCE PROTEIN MBAA"/>
    <property type="match status" value="1"/>
</dbReference>
<evidence type="ECO:0000256" key="2">
    <source>
        <dbReference type="ARBA" id="ARBA00022692"/>
    </source>
</evidence>
<dbReference type="PANTHER" id="PTHR44757">
    <property type="entry name" value="DIGUANYLATE CYCLASE DGCP"/>
    <property type="match status" value="1"/>
</dbReference>